<evidence type="ECO:0000313" key="4">
    <source>
        <dbReference type="Proteomes" id="UP001597045"/>
    </source>
</evidence>
<dbReference type="PANTHER" id="PTHR40469">
    <property type="entry name" value="SECRETED GLYCOSYL HYDROLASE"/>
    <property type="match status" value="1"/>
</dbReference>
<proteinExistence type="predicted"/>
<dbReference type="Gene3D" id="3.40.50.880">
    <property type="match status" value="1"/>
</dbReference>
<dbReference type="InterPro" id="IPR000772">
    <property type="entry name" value="Ricin_B_lectin"/>
</dbReference>
<dbReference type="InterPro" id="IPR029062">
    <property type="entry name" value="Class_I_gatase-like"/>
</dbReference>
<keyword evidence="4" id="KW-1185">Reference proteome</keyword>
<comment type="caution">
    <text evidence="3">The sequence shown here is derived from an EMBL/GenBank/DDBJ whole genome shotgun (WGS) entry which is preliminary data.</text>
</comment>
<dbReference type="SUPFAM" id="SSF52317">
    <property type="entry name" value="Class I glutamine amidotransferase-like"/>
    <property type="match status" value="1"/>
</dbReference>
<evidence type="ECO:0000313" key="3">
    <source>
        <dbReference type="EMBL" id="MFD1047029.1"/>
    </source>
</evidence>
<accession>A0ABW3MBF6</accession>
<feature type="signal peptide" evidence="1">
    <location>
        <begin position="1"/>
        <end position="28"/>
    </location>
</feature>
<reference evidence="4" key="1">
    <citation type="journal article" date="2019" name="Int. J. Syst. Evol. Microbiol.">
        <title>The Global Catalogue of Microorganisms (GCM) 10K type strain sequencing project: providing services to taxonomists for standard genome sequencing and annotation.</title>
        <authorList>
            <consortium name="The Broad Institute Genomics Platform"/>
            <consortium name="The Broad Institute Genome Sequencing Center for Infectious Disease"/>
            <person name="Wu L."/>
            <person name="Ma J."/>
        </authorList>
    </citation>
    <scope>NUCLEOTIDE SEQUENCE [LARGE SCALE GENOMIC DNA]</scope>
    <source>
        <strain evidence="4">JCM 31486</strain>
    </source>
</reference>
<keyword evidence="1" id="KW-0732">Signal</keyword>
<dbReference type="PANTHER" id="PTHR40469:SF2">
    <property type="entry name" value="GALACTOSE-BINDING DOMAIN-LIKE SUPERFAMILY PROTEIN"/>
    <property type="match status" value="1"/>
</dbReference>
<dbReference type="CDD" id="cd23418">
    <property type="entry name" value="beta-trefoil_Ricin_XLN-like"/>
    <property type="match status" value="1"/>
</dbReference>
<dbReference type="SMART" id="SM00458">
    <property type="entry name" value="RICIN"/>
    <property type="match status" value="1"/>
</dbReference>
<dbReference type="Pfam" id="PF06283">
    <property type="entry name" value="ThuA"/>
    <property type="match status" value="1"/>
</dbReference>
<dbReference type="InterPro" id="IPR029010">
    <property type="entry name" value="ThuA-like"/>
</dbReference>
<sequence>MTTLSRTLRRAAVLVSAALTLLIPTAVAASAAPAFRVLVFSKTTAFRHDSIPAGVAAIQKLGQQNNFAVDATEDDTKFTDANLAQYAAVVFVSTTGDPVTTQAEKDAFQRYIEHGGGFVGIHAASDSGYNWPWYGKLVGAYFKQHPAQQNARVKVEDPNHPSTQGLPAQMTRFDEWYDFQTNPRPNVHVLTTLDESSYSGGTMGADHPNTWCQAYDGGRSWYTGMGHTIESFSEANFLHLLLGGIQTASGAVAANCAVTTPPPPTGKQIVGTQSGRCIEVPNASTTNGTQVQLRDCTSGQANQSWTYTSGKQLMVYGNKCLDANGGGTTNGTAVIIWDCNGQNNQQWNVNSNGSITSVKSNLCVDANGRGTANGTKIILWSCSGQTNQQWTLR</sequence>
<dbReference type="Pfam" id="PF00652">
    <property type="entry name" value="Ricin_B_lectin"/>
    <property type="match status" value="1"/>
</dbReference>
<dbReference type="InterPro" id="IPR035992">
    <property type="entry name" value="Ricin_B-like_lectins"/>
</dbReference>
<feature type="chain" id="PRO_5045418704" evidence="1">
    <location>
        <begin position="29"/>
        <end position="393"/>
    </location>
</feature>
<name>A0ABW3MBF6_9PSEU</name>
<evidence type="ECO:0000259" key="2">
    <source>
        <dbReference type="SMART" id="SM00458"/>
    </source>
</evidence>
<dbReference type="Gene3D" id="2.80.10.50">
    <property type="match status" value="1"/>
</dbReference>
<dbReference type="EMBL" id="JBHTIS010000898">
    <property type="protein sequence ID" value="MFD1047029.1"/>
    <property type="molecule type" value="Genomic_DNA"/>
</dbReference>
<dbReference type="PROSITE" id="PS50231">
    <property type="entry name" value="RICIN_B_LECTIN"/>
    <property type="match status" value="1"/>
</dbReference>
<organism evidence="3 4">
    <name type="scientific">Kibdelosporangium lantanae</name>
    <dbReference type="NCBI Taxonomy" id="1497396"/>
    <lineage>
        <taxon>Bacteria</taxon>
        <taxon>Bacillati</taxon>
        <taxon>Actinomycetota</taxon>
        <taxon>Actinomycetes</taxon>
        <taxon>Pseudonocardiales</taxon>
        <taxon>Pseudonocardiaceae</taxon>
        <taxon>Kibdelosporangium</taxon>
    </lineage>
</organism>
<dbReference type="SUPFAM" id="SSF50370">
    <property type="entry name" value="Ricin B-like lectins"/>
    <property type="match status" value="1"/>
</dbReference>
<protein>
    <submittedName>
        <fullName evidence="3">ThuA domain-containing protein</fullName>
    </submittedName>
</protein>
<feature type="domain" description="Ricin B lectin" evidence="2">
    <location>
        <begin position="263"/>
        <end position="393"/>
    </location>
</feature>
<evidence type="ECO:0000256" key="1">
    <source>
        <dbReference type="SAM" id="SignalP"/>
    </source>
</evidence>
<gene>
    <name evidence="3" type="ORF">ACFQ1S_16485</name>
</gene>
<dbReference type="Proteomes" id="UP001597045">
    <property type="component" value="Unassembled WGS sequence"/>
</dbReference>